<feature type="domain" description="PPIase FKBP-type" evidence="7">
    <location>
        <begin position="52"/>
        <end position="147"/>
    </location>
</feature>
<protein>
    <recommendedName>
        <fullName evidence="6">Peptidyl-prolyl cis-trans isomerase</fullName>
        <ecNumber evidence="6">5.2.1.8</ecNumber>
    </recommendedName>
</protein>
<keyword evidence="9" id="KW-1185">Reference proteome</keyword>
<gene>
    <name evidence="8" type="ORF">ACFFGH_07265</name>
</gene>
<organism evidence="8 9">
    <name type="scientific">Lysobacter korlensis</name>
    <dbReference type="NCBI Taxonomy" id="553636"/>
    <lineage>
        <taxon>Bacteria</taxon>
        <taxon>Pseudomonadati</taxon>
        <taxon>Pseudomonadota</taxon>
        <taxon>Gammaproteobacteria</taxon>
        <taxon>Lysobacterales</taxon>
        <taxon>Lysobacteraceae</taxon>
        <taxon>Lysobacter</taxon>
    </lineage>
</organism>
<keyword evidence="3 5" id="KW-0697">Rotamase</keyword>
<dbReference type="GO" id="GO:0003755">
    <property type="term" value="F:peptidyl-prolyl cis-trans isomerase activity"/>
    <property type="evidence" value="ECO:0007669"/>
    <property type="project" value="UniProtKB-EC"/>
</dbReference>
<accession>A0ABV6RLJ2</accession>
<comment type="catalytic activity">
    <reaction evidence="1 5 6">
        <text>[protein]-peptidylproline (omega=180) = [protein]-peptidylproline (omega=0)</text>
        <dbReference type="Rhea" id="RHEA:16237"/>
        <dbReference type="Rhea" id="RHEA-COMP:10747"/>
        <dbReference type="Rhea" id="RHEA-COMP:10748"/>
        <dbReference type="ChEBI" id="CHEBI:83833"/>
        <dbReference type="ChEBI" id="CHEBI:83834"/>
        <dbReference type="EC" id="5.2.1.8"/>
    </reaction>
</comment>
<evidence type="ECO:0000313" key="9">
    <source>
        <dbReference type="Proteomes" id="UP001589896"/>
    </source>
</evidence>
<dbReference type="Gene3D" id="3.10.50.40">
    <property type="match status" value="1"/>
</dbReference>
<comment type="caution">
    <text evidence="8">The sequence shown here is derived from an EMBL/GenBank/DDBJ whole genome shotgun (WGS) entry which is preliminary data.</text>
</comment>
<keyword evidence="4 5" id="KW-0413">Isomerase</keyword>
<dbReference type="EMBL" id="JBHLTG010000001">
    <property type="protein sequence ID" value="MFC0677641.1"/>
    <property type="molecule type" value="Genomic_DNA"/>
</dbReference>
<evidence type="ECO:0000259" key="7">
    <source>
        <dbReference type="PROSITE" id="PS50059"/>
    </source>
</evidence>
<dbReference type="PANTHER" id="PTHR43811:SF23">
    <property type="entry name" value="FKBP-TYPE 22 KDA PEPTIDYL-PROLYL CIS-TRANS ISOMERASE"/>
    <property type="match status" value="1"/>
</dbReference>
<evidence type="ECO:0000256" key="6">
    <source>
        <dbReference type="RuleBase" id="RU003915"/>
    </source>
</evidence>
<evidence type="ECO:0000256" key="4">
    <source>
        <dbReference type="ARBA" id="ARBA00023235"/>
    </source>
</evidence>
<evidence type="ECO:0000256" key="5">
    <source>
        <dbReference type="PROSITE-ProRule" id="PRU00277"/>
    </source>
</evidence>
<dbReference type="PROSITE" id="PS50059">
    <property type="entry name" value="FKBP_PPIASE"/>
    <property type="match status" value="1"/>
</dbReference>
<comment type="similarity">
    <text evidence="2 6">Belongs to the FKBP-type PPIase family.</text>
</comment>
<dbReference type="Proteomes" id="UP001589896">
    <property type="component" value="Unassembled WGS sequence"/>
</dbReference>
<name>A0ABV6RLJ2_9GAMM</name>
<evidence type="ECO:0000256" key="1">
    <source>
        <dbReference type="ARBA" id="ARBA00000971"/>
    </source>
</evidence>
<evidence type="ECO:0000313" key="8">
    <source>
        <dbReference type="EMBL" id="MFC0677641.1"/>
    </source>
</evidence>
<proteinExistence type="inferred from homology"/>
<evidence type="ECO:0000256" key="2">
    <source>
        <dbReference type="ARBA" id="ARBA00006577"/>
    </source>
</evidence>
<evidence type="ECO:0000256" key="3">
    <source>
        <dbReference type="ARBA" id="ARBA00023110"/>
    </source>
</evidence>
<sequence>MHPLRTLACGFTLVAAVALGGCRDPGPPLGGSVAELERIDLREGTGAVATPGSEVTVHYTGWLYDEREPDRRGAKFDSSLDRGEPLTFLLGAGRVIRGWDEGVAGMRVGGKRTLMIPTGLGYGRSGAGNAIPPNASLVFDVELLGVESR</sequence>
<dbReference type="InterPro" id="IPR001179">
    <property type="entry name" value="PPIase_FKBP_dom"/>
</dbReference>
<dbReference type="SUPFAM" id="SSF54534">
    <property type="entry name" value="FKBP-like"/>
    <property type="match status" value="1"/>
</dbReference>
<dbReference type="PROSITE" id="PS51257">
    <property type="entry name" value="PROKAR_LIPOPROTEIN"/>
    <property type="match status" value="1"/>
</dbReference>
<reference evidence="8 9" key="1">
    <citation type="submission" date="2024-09" db="EMBL/GenBank/DDBJ databases">
        <authorList>
            <person name="Sun Q."/>
            <person name="Mori K."/>
        </authorList>
    </citation>
    <scope>NUCLEOTIDE SEQUENCE [LARGE SCALE GENOMIC DNA]</scope>
    <source>
        <strain evidence="8 9">KCTC 23076</strain>
    </source>
</reference>
<dbReference type="RefSeq" id="WP_386666420.1">
    <property type="nucleotide sequence ID" value="NZ_JBHLTG010000001.1"/>
</dbReference>
<dbReference type="InterPro" id="IPR046357">
    <property type="entry name" value="PPIase_dom_sf"/>
</dbReference>
<dbReference type="Pfam" id="PF00254">
    <property type="entry name" value="FKBP_C"/>
    <property type="match status" value="1"/>
</dbReference>
<dbReference type="PANTHER" id="PTHR43811">
    <property type="entry name" value="FKBP-TYPE PEPTIDYL-PROLYL CIS-TRANS ISOMERASE FKPA"/>
    <property type="match status" value="1"/>
</dbReference>
<dbReference type="EC" id="5.2.1.8" evidence="6"/>